<dbReference type="InterPro" id="IPR003439">
    <property type="entry name" value="ABC_transporter-like_ATP-bd"/>
</dbReference>
<protein>
    <submittedName>
        <fullName evidence="6">Iron ABC transporter</fullName>
    </submittedName>
</protein>
<dbReference type="GO" id="GO:0016887">
    <property type="term" value="F:ATP hydrolysis activity"/>
    <property type="evidence" value="ECO:0007669"/>
    <property type="project" value="InterPro"/>
</dbReference>
<gene>
    <name evidence="6" type="ORF">BSA145_04850</name>
</gene>
<proteinExistence type="predicted"/>
<feature type="domain" description="ABC transporter" evidence="5">
    <location>
        <begin position="2"/>
        <end position="239"/>
    </location>
</feature>
<dbReference type="FunFam" id="3.40.50.300:FF:000134">
    <property type="entry name" value="Iron-enterobactin ABC transporter ATP-binding protein"/>
    <property type="match status" value="1"/>
</dbReference>
<dbReference type="AlphaFoldDB" id="A0A1L6ZFL2"/>
<dbReference type="EMBL" id="CP015607">
    <property type="protein sequence ID" value="APT45311.1"/>
    <property type="molecule type" value="Genomic_DNA"/>
</dbReference>
<accession>A0A1L6ZFL2</accession>
<evidence type="ECO:0000256" key="3">
    <source>
        <dbReference type="ARBA" id="ARBA00022840"/>
    </source>
</evidence>
<reference evidence="6 7" key="1">
    <citation type="submission" date="2016-05" db="EMBL/GenBank/DDBJ databases">
        <title>Complete Genome and Methylome Analysis of Psychrotrophic Bacterial Isolates from Antarctic Lake Untersee.</title>
        <authorList>
            <person name="Fomenkov A."/>
            <person name="Akimov V.N."/>
            <person name="Vasilyeva L.V."/>
            <person name="Andersen D."/>
            <person name="Vincze T."/>
            <person name="Roberts R.J."/>
        </authorList>
    </citation>
    <scope>NUCLEOTIDE SEQUENCE [LARGE SCALE GENOMIC DNA]</scope>
    <source>
        <strain evidence="6 7">U14-5</strain>
    </source>
</reference>
<sequence length="428" mass="47892">MIQVKEIRGGYGEKEVIRGINLEVKQGEFLGILGPNGSGKTTLLKMMAGILAPMSGEVRLGGHLIQSYQPKALAQKMAVLPQKTDQAFSFTVEETVQFGRYPYQKGWLQSVTQEDVQVVSEVMEQTGVAQFKNQSIHELSGGEQQRVYLAQALAQQPEYLLLDEPTSFLDLAYQKDLLDLIKEETASSRLTVIGVFHDVNIASLYCDRLLLLHEGKTDMLGMPHHVLTSERINRVYETNVTPLQHPFRANPQLMVEPAAPSKASIVNIADGWRPYGSEGMTFSINQPLRILSSHKKNGGFFWKRSIGTGTKTLHEQLESAENMLFFEQANGLAQYAAEDAEDDMILYGMLQQEALTIWLILKRSLADGAAVQLMGQLMHIMKQETSIPIHHLCIAALNTQETEDADHLHERLGQKVQRLLQTLNVIQK</sequence>
<keyword evidence="1" id="KW-0813">Transport</keyword>
<name>A0A1L6ZFL2_BACIA</name>
<dbReference type="RefSeq" id="WP_075621791.1">
    <property type="nucleotide sequence ID" value="NZ_CP015607.1"/>
</dbReference>
<keyword evidence="3" id="KW-0067">ATP-binding</keyword>
<keyword evidence="2" id="KW-0547">Nucleotide-binding</keyword>
<dbReference type="Gene3D" id="3.40.50.300">
    <property type="entry name" value="P-loop containing nucleotide triphosphate hydrolases"/>
    <property type="match status" value="1"/>
</dbReference>
<dbReference type="SMART" id="SM00382">
    <property type="entry name" value="AAA"/>
    <property type="match status" value="1"/>
</dbReference>
<dbReference type="PANTHER" id="PTHR42794">
    <property type="entry name" value="HEMIN IMPORT ATP-BINDING PROTEIN HMUV"/>
    <property type="match status" value="1"/>
</dbReference>
<dbReference type="PROSITE" id="PS50893">
    <property type="entry name" value="ABC_TRANSPORTER_2"/>
    <property type="match status" value="1"/>
</dbReference>
<dbReference type="NCBIfam" id="NF010068">
    <property type="entry name" value="PRK13548.1"/>
    <property type="match status" value="1"/>
</dbReference>
<evidence type="ECO:0000313" key="6">
    <source>
        <dbReference type="EMBL" id="APT45311.1"/>
    </source>
</evidence>
<organism evidence="6 7">
    <name type="scientific">Bacillus safensis</name>
    <dbReference type="NCBI Taxonomy" id="561879"/>
    <lineage>
        <taxon>Bacteria</taxon>
        <taxon>Bacillati</taxon>
        <taxon>Bacillota</taxon>
        <taxon>Bacilli</taxon>
        <taxon>Bacillales</taxon>
        <taxon>Bacillaceae</taxon>
        <taxon>Bacillus</taxon>
    </lineage>
</organism>
<dbReference type="InterPro" id="IPR003593">
    <property type="entry name" value="AAA+_ATPase"/>
</dbReference>
<dbReference type="CDD" id="cd03214">
    <property type="entry name" value="ABC_Iron-Siderophores_B12_Hemin"/>
    <property type="match status" value="1"/>
</dbReference>
<evidence type="ECO:0000313" key="7">
    <source>
        <dbReference type="Proteomes" id="UP000185426"/>
    </source>
</evidence>
<dbReference type="SUPFAM" id="SSF52540">
    <property type="entry name" value="P-loop containing nucleoside triphosphate hydrolases"/>
    <property type="match status" value="1"/>
</dbReference>
<keyword evidence="4" id="KW-1278">Translocase</keyword>
<dbReference type="Proteomes" id="UP000185426">
    <property type="component" value="Chromosome"/>
</dbReference>
<evidence type="ECO:0000256" key="1">
    <source>
        <dbReference type="ARBA" id="ARBA00022448"/>
    </source>
</evidence>
<dbReference type="InterPro" id="IPR027417">
    <property type="entry name" value="P-loop_NTPase"/>
</dbReference>
<dbReference type="GO" id="GO:0005524">
    <property type="term" value="F:ATP binding"/>
    <property type="evidence" value="ECO:0007669"/>
    <property type="project" value="UniProtKB-KW"/>
</dbReference>
<dbReference type="PANTHER" id="PTHR42794:SF1">
    <property type="entry name" value="HEMIN IMPORT ATP-BINDING PROTEIN HMUV"/>
    <property type="match status" value="1"/>
</dbReference>
<evidence type="ECO:0000256" key="2">
    <source>
        <dbReference type="ARBA" id="ARBA00022741"/>
    </source>
</evidence>
<evidence type="ECO:0000256" key="4">
    <source>
        <dbReference type="ARBA" id="ARBA00022967"/>
    </source>
</evidence>
<dbReference type="Pfam" id="PF00005">
    <property type="entry name" value="ABC_tran"/>
    <property type="match status" value="1"/>
</dbReference>
<evidence type="ECO:0000259" key="5">
    <source>
        <dbReference type="PROSITE" id="PS50893"/>
    </source>
</evidence>